<evidence type="ECO:0000313" key="2">
    <source>
        <dbReference type="Proteomes" id="UP000286990"/>
    </source>
</evidence>
<organism evidence="1 2">
    <name type="scientific">Maribacter algicola</name>
    <dbReference type="NCBI Taxonomy" id="2498892"/>
    <lineage>
        <taxon>Bacteria</taxon>
        <taxon>Pseudomonadati</taxon>
        <taxon>Bacteroidota</taxon>
        <taxon>Flavobacteriia</taxon>
        <taxon>Flavobacteriales</taxon>
        <taxon>Flavobacteriaceae</taxon>
        <taxon>Maribacter</taxon>
    </lineage>
</organism>
<keyword evidence="2" id="KW-1185">Reference proteome</keyword>
<name>A0A3R8PXK0_9FLAO</name>
<reference evidence="2" key="2">
    <citation type="submission" date="2018-12" db="EMBL/GenBank/DDBJ databases">
        <title>Maribacter lutimaris sp. nov., isolated from marine sediment.</title>
        <authorList>
            <person name="Kim K.K."/>
        </authorList>
    </citation>
    <scope>NUCLEOTIDE SEQUENCE [LARGE SCALE GENOMIC DNA]</scope>
    <source>
        <strain evidence="2">PoM-212</strain>
    </source>
</reference>
<evidence type="ECO:0000313" key="1">
    <source>
        <dbReference type="EMBL" id="RRQ48660.1"/>
    </source>
</evidence>
<sequence length="110" mass="12934">MGSTHLSGVLPIKFLKSSKMKALKNMHYLFKKNPVLTKSKTREFVCPNCWGRQEYGGEYYKTQKKDHPSVMEQRKGWVRSYAERNLKGMYPKYNMPKKACNVCFQSYPIN</sequence>
<dbReference type="AlphaFoldDB" id="A0A3R8PXK0"/>
<protein>
    <submittedName>
        <fullName evidence="1">Uncharacterized protein</fullName>
    </submittedName>
</protein>
<proteinExistence type="predicted"/>
<dbReference type="EMBL" id="QUSX01000002">
    <property type="protein sequence ID" value="RRQ48660.1"/>
    <property type="molecule type" value="Genomic_DNA"/>
</dbReference>
<reference evidence="2" key="1">
    <citation type="submission" date="2018-08" db="EMBL/GenBank/DDBJ databases">
        <authorList>
            <person name="Khan S.A."/>
            <person name="J S.E."/>
        </authorList>
    </citation>
    <scope>NUCLEOTIDE SEQUENCE [LARGE SCALE GENOMIC DNA]</scope>
    <source>
        <strain evidence="2">PoM-212</strain>
    </source>
</reference>
<dbReference type="Proteomes" id="UP000286990">
    <property type="component" value="Unassembled WGS sequence"/>
</dbReference>
<accession>A0A3R8PXK0</accession>
<gene>
    <name evidence="1" type="ORF">DZC72_13330</name>
</gene>
<comment type="caution">
    <text evidence="1">The sequence shown here is derived from an EMBL/GenBank/DDBJ whole genome shotgun (WGS) entry which is preliminary data.</text>
</comment>